<accession>A0A4Q9XXH6</accession>
<dbReference type="GO" id="GO:0003676">
    <property type="term" value="F:nucleic acid binding"/>
    <property type="evidence" value="ECO:0007669"/>
    <property type="project" value="InterPro"/>
</dbReference>
<dbReference type="NCBIfam" id="NF033563">
    <property type="entry name" value="transpos_IS30"/>
    <property type="match status" value="1"/>
</dbReference>
<name>A0A4Q9XXH6_9LACO</name>
<comment type="caution">
    <text evidence="1">The sequence shown here is derived from an EMBL/GenBank/DDBJ whole genome shotgun (WGS) entry which is preliminary data.</text>
</comment>
<dbReference type="SUPFAM" id="SSF53098">
    <property type="entry name" value="Ribonuclease H-like"/>
    <property type="match status" value="1"/>
</dbReference>
<dbReference type="GO" id="GO:0005829">
    <property type="term" value="C:cytosol"/>
    <property type="evidence" value="ECO:0007669"/>
    <property type="project" value="TreeGrafter"/>
</dbReference>
<proteinExistence type="predicted"/>
<gene>
    <name evidence="1" type="ORF">EUZ87_17025</name>
</gene>
<dbReference type="Proteomes" id="UP000292648">
    <property type="component" value="Unassembled WGS sequence"/>
</dbReference>
<sequence>MEGKRGSECLLKPVSNIDFNPNEYGDIIRTVTADNGTEFTKLNDILTDIYYAHPYRSCDRATNEAHNRIIRRDIPKGTSLDALAPDDVRQVKNRINHLPQRILGYKTPEEVFYSELKRTRHHLSCQTITN</sequence>
<dbReference type="PANTHER" id="PTHR10948">
    <property type="entry name" value="TRANSPOSASE"/>
    <property type="match status" value="1"/>
</dbReference>
<evidence type="ECO:0000313" key="2">
    <source>
        <dbReference type="Proteomes" id="UP000292648"/>
    </source>
</evidence>
<dbReference type="EMBL" id="SEHH01000237">
    <property type="protein sequence ID" value="TBX32149.1"/>
    <property type="molecule type" value="Genomic_DNA"/>
</dbReference>
<dbReference type="InterPro" id="IPR036397">
    <property type="entry name" value="RNaseH_sf"/>
</dbReference>
<dbReference type="GO" id="GO:0004803">
    <property type="term" value="F:transposase activity"/>
    <property type="evidence" value="ECO:0007669"/>
    <property type="project" value="TreeGrafter"/>
</dbReference>
<dbReference type="AlphaFoldDB" id="A0A4Q9XXH6"/>
<protein>
    <submittedName>
        <fullName evidence="1">IS30 family transposase</fullName>
    </submittedName>
</protein>
<dbReference type="Gene3D" id="3.30.420.10">
    <property type="entry name" value="Ribonuclease H-like superfamily/Ribonuclease H"/>
    <property type="match status" value="1"/>
</dbReference>
<organism evidence="1 2">
    <name type="scientific">Lactiplantibacillus paraplantarum</name>
    <dbReference type="NCBI Taxonomy" id="60520"/>
    <lineage>
        <taxon>Bacteria</taxon>
        <taxon>Bacillati</taxon>
        <taxon>Bacillota</taxon>
        <taxon>Bacilli</taxon>
        <taxon>Lactobacillales</taxon>
        <taxon>Lactobacillaceae</taxon>
        <taxon>Lactiplantibacillus</taxon>
    </lineage>
</organism>
<dbReference type="InterPro" id="IPR012337">
    <property type="entry name" value="RNaseH-like_sf"/>
</dbReference>
<dbReference type="GO" id="GO:0032196">
    <property type="term" value="P:transposition"/>
    <property type="evidence" value="ECO:0007669"/>
    <property type="project" value="TreeGrafter"/>
</dbReference>
<evidence type="ECO:0000313" key="1">
    <source>
        <dbReference type="EMBL" id="TBX32149.1"/>
    </source>
</evidence>
<dbReference type="InterPro" id="IPR051917">
    <property type="entry name" value="Transposase-Integrase"/>
</dbReference>
<reference evidence="1 2" key="1">
    <citation type="submission" date="2019-01" db="EMBL/GenBank/DDBJ databases">
        <title>Draft genome sequence of Lactobacillus paraplantarum OSY-TC318, a Producer of the novel lantibiotic Paraplantaracin TC318.</title>
        <authorList>
            <person name="Hussein W.E."/>
            <person name="Huang E."/>
            <person name="Yousef A.E."/>
        </authorList>
    </citation>
    <scope>NUCLEOTIDE SEQUENCE [LARGE SCALE GENOMIC DNA]</scope>
    <source>
        <strain evidence="1 2">OSY-TC318</strain>
    </source>
</reference>
<dbReference type="InterPro" id="IPR053392">
    <property type="entry name" value="Transposase_IS30-like"/>
</dbReference>
<dbReference type="PANTHER" id="PTHR10948:SF23">
    <property type="entry name" value="TRANSPOSASE INSI FOR INSERTION SEQUENCE ELEMENT IS30A-RELATED"/>
    <property type="match status" value="1"/>
</dbReference>